<accession>K8XA29</accession>
<comment type="caution">
    <text evidence="1">The sequence shown here is derived from an EMBL/GenBank/DDBJ whole genome shotgun (WGS) entry which is preliminary data.</text>
</comment>
<evidence type="ECO:0000313" key="2">
    <source>
        <dbReference type="Proteomes" id="UP000005951"/>
    </source>
</evidence>
<name>K8XA29_RHOOP</name>
<evidence type="ECO:0000313" key="1">
    <source>
        <dbReference type="EMBL" id="EKT78349.1"/>
    </source>
</evidence>
<dbReference type="EMBL" id="AJYC02000109">
    <property type="protein sequence ID" value="EKT78349.1"/>
    <property type="molecule type" value="Genomic_DNA"/>
</dbReference>
<reference evidence="1 2" key="1">
    <citation type="journal article" date="2013" name="Genome Announc.">
        <title>Draft Genome Sequence of Rhodococcus opacus Strain M213 Shows a Diverse Catabolic Potential.</title>
        <authorList>
            <person name="Pathak A."/>
            <person name="Green S.J."/>
            <person name="Ogram A."/>
            <person name="Chauhan A."/>
        </authorList>
    </citation>
    <scope>NUCLEOTIDE SEQUENCE [LARGE SCALE GENOMIC DNA]</scope>
    <source>
        <strain evidence="1 2">M213</strain>
    </source>
</reference>
<organism evidence="1 2">
    <name type="scientific">Rhodococcus opacus M213</name>
    <dbReference type="NCBI Taxonomy" id="1129896"/>
    <lineage>
        <taxon>Bacteria</taxon>
        <taxon>Bacillati</taxon>
        <taxon>Actinomycetota</taxon>
        <taxon>Actinomycetes</taxon>
        <taxon>Mycobacteriales</taxon>
        <taxon>Nocardiaceae</taxon>
        <taxon>Rhodococcus</taxon>
    </lineage>
</organism>
<dbReference type="Proteomes" id="UP000005951">
    <property type="component" value="Unassembled WGS sequence"/>
</dbReference>
<sequence length="60" mass="6719">MVTGDQRSPMCTVLSVVDGPSPSSRLDAALIVLGAFETVDERIALLDRRNRHQRRDRRSP</sequence>
<protein>
    <submittedName>
        <fullName evidence="1">Uncharacterized protein</fullName>
    </submittedName>
</protein>
<dbReference type="AlphaFoldDB" id="K8XA29"/>
<proteinExistence type="predicted"/>
<gene>
    <name evidence="1" type="ORF">WSS_A33045</name>
</gene>